<evidence type="ECO:0000313" key="1">
    <source>
        <dbReference type="EMBL" id="SDI47234.1"/>
    </source>
</evidence>
<organism evidence="1 2">
    <name type="scientific">Winogradskyella thalassocola</name>
    <dbReference type="NCBI Taxonomy" id="262004"/>
    <lineage>
        <taxon>Bacteria</taxon>
        <taxon>Pseudomonadati</taxon>
        <taxon>Bacteroidota</taxon>
        <taxon>Flavobacteriia</taxon>
        <taxon>Flavobacteriales</taxon>
        <taxon>Flavobacteriaceae</taxon>
        <taxon>Winogradskyella</taxon>
    </lineage>
</organism>
<protein>
    <submittedName>
        <fullName evidence="1">Uncharacterized protein</fullName>
    </submittedName>
</protein>
<name>A0A1G8KUV5_9FLAO</name>
<gene>
    <name evidence="1" type="ORF">SAMN04489796_111118</name>
</gene>
<reference evidence="2" key="1">
    <citation type="submission" date="2016-10" db="EMBL/GenBank/DDBJ databases">
        <authorList>
            <person name="Varghese N."/>
            <person name="Submissions S."/>
        </authorList>
    </citation>
    <scope>NUCLEOTIDE SEQUENCE [LARGE SCALE GENOMIC DNA]</scope>
    <source>
        <strain evidence="2">DSM 15363</strain>
    </source>
</reference>
<dbReference type="Gene3D" id="2.40.128.510">
    <property type="entry name" value="Protein of unknown function DUF4738"/>
    <property type="match status" value="1"/>
</dbReference>
<dbReference type="EMBL" id="FNCZ01000011">
    <property type="protein sequence ID" value="SDI47234.1"/>
    <property type="molecule type" value="Genomic_DNA"/>
</dbReference>
<accession>A0A1G8KUV5</accession>
<sequence>MKRSSIVIFVILTLISCNQNNSINEYLEKEYNPEFKNCQKQKLKETELKVFYSQIRLDTTSYIQEIKIGNINHKLELKLYSLNDSSIVLVNEGLKEVYHNSASEIVLTKYNDTIIYKKLTKEVFKDSIDVTDYDRIVLSEIGYKNIRSNRIYFTVGFDNAAHSMNYLYKSCDVGIFYRTEKKGQVSFNNFKNTRE</sequence>
<dbReference type="Proteomes" id="UP000199492">
    <property type="component" value="Unassembled WGS sequence"/>
</dbReference>
<dbReference type="AlphaFoldDB" id="A0A1G8KUV5"/>
<dbReference type="PROSITE" id="PS51257">
    <property type="entry name" value="PROKAR_LIPOPROTEIN"/>
    <property type="match status" value="1"/>
</dbReference>
<evidence type="ECO:0000313" key="2">
    <source>
        <dbReference type="Proteomes" id="UP000199492"/>
    </source>
</evidence>
<keyword evidence="2" id="KW-1185">Reference proteome</keyword>
<proteinExistence type="predicted"/>